<evidence type="ECO:0000256" key="7">
    <source>
        <dbReference type="ARBA" id="ARBA00023065"/>
    </source>
</evidence>
<evidence type="ECO:0000256" key="5">
    <source>
        <dbReference type="ARBA" id="ARBA00022906"/>
    </source>
</evidence>
<name>A0A4P2R2Z7_SORCE</name>
<feature type="transmembrane region" description="Helical" evidence="10">
    <location>
        <begin position="200"/>
        <end position="227"/>
    </location>
</feature>
<dbReference type="GO" id="GO:0005385">
    <property type="term" value="F:zinc ion transmembrane transporter activity"/>
    <property type="evidence" value="ECO:0007669"/>
    <property type="project" value="TreeGrafter"/>
</dbReference>
<evidence type="ECO:0000256" key="10">
    <source>
        <dbReference type="SAM" id="Phobius"/>
    </source>
</evidence>
<reference evidence="13 14" key="1">
    <citation type="submission" date="2015-09" db="EMBL/GenBank/DDBJ databases">
        <title>Sorangium comparison.</title>
        <authorList>
            <person name="Zaburannyi N."/>
            <person name="Bunk B."/>
            <person name="Overmann J."/>
            <person name="Mueller R."/>
        </authorList>
    </citation>
    <scope>NUCLEOTIDE SEQUENCE [LARGE SCALE GENOMIC DNA]</scope>
    <source>
        <strain evidence="13 14">So ce836</strain>
    </source>
</reference>
<dbReference type="InterPro" id="IPR050681">
    <property type="entry name" value="CDF/SLC30A"/>
</dbReference>
<dbReference type="Gene3D" id="3.30.70.1350">
    <property type="entry name" value="Cation efflux protein, cytoplasmic domain"/>
    <property type="match status" value="1"/>
</dbReference>
<comment type="subcellular location">
    <subcellularLocation>
        <location evidence="1">Membrane</location>
        <topology evidence="1">Multi-pass membrane protein</topology>
    </subcellularLocation>
</comment>
<dbReference type="SUPFAM" id="SSF161111">
    <property type="entry name" value="Cation efflux protein transmembrane domain-like"/>
    <property type="match status" value="1"/>
</dbReference>
<dbReference type="EMBL" id="CP012672">
    <property type="protein sequence ID" value="AUX36941.1"/>
    <property type="molecule type" value="Genomic_DNA"/>
</dbReference>
<feature type="region of interest" description="Disordered" evidence="9">
    <location>
        <begin position="345"/>
        <end position="374"/>
    </location>
</feature>
<dbReference type="InterPro" id="IPR058533">
    <property type="entry name" value="Cation_efflux_TM"/>
</dbReference>
<dbReference type="PANTHER" id="PTHR11562">
    <property type="entry name" value="CATION EFFLUX PROTEIN/ ZINC TRANSPORTER"/>
    <property type="match status" value="1"/>
</dbReference>
<keyword evidence="5" id="KW-0862">Zinc</keyword>
<dbReference type="SUPFAM" id="SSF160240">
    <property type="entry name" value="Cation efflux protein cytoplasmic domain-like"/>
    <property type="match status" value="1"/>
</dbReference>
<dbReference type="PANTHER" id="PTHR11562:SF17">
    <property type="entry name" value="RE54080P-RELATED"/>
    <property type="match status" value="1"/>
</dbReference>
<dbReference type="GO" id="GO:0005886">
    <property type="term" value="C:plasma membrane"/>
    <property type="evidence" value="ECO:0007669"/>
    <property type="project" value="TreeGrafter"/>
</dbReference>
<dbReference type="InterPro" id="IPR027469">
    <property type="entry name" value="Cation_efflux_TMD_sf"/>
</dbReference>
<evidence type="ECO:0000256" key="6">
    <source>
        <dbReference type="ARBA" id="ARBA00022989"/>
    </source>
</evidence>
<dbReference type="InterPro" id="IPR027470">
    <property type="entry name" value="Cation_efflux_CTD"/>
</dbReference>
<dbReference type="Gene3D" id="1.20.1510.10">
    <property type="entry name" value="Cation efflux protein transmembrane domain"/>
    <property type="match status" value="1"/>
</dbReference>
<accession>A0A4P2R2Z7</accession>
<dbReference type="InterPro" id="IPR036837">
    <property type="entry name" value="Cation_efflux_CTD_sf"/>
</dbReference>
<gene>
    <name evidence="13" type="ORF">SOCE836_091600</name>
</gene>
<protein>
    <submittedName>
        <fullName evidence="13">Cation transporter</fullName>
    </submittedName>
</protein>
<keyword evidence="3" id="KW-0813">Transport</keyword>
<keyword evidence="6 10" id="KW-1133">Transmembrane helix</keyword>
<dbReference type="NCBIfam" id="TIGR01297">
    <property type="entry name" value="CDF"/>
    <property type="match status" value="1"/>
</dbReference>
<feature type="transmembrane region" description="Helical" evidence="10">
    <location>
        <begin position="92"/>
        <end position="112"/>
    </location>
</feature>
<feature type="compositionally biased region" description="Basic and acidic residues" evidence="9">
    <location>
        <begin position="1"/>
        <end position="27"/>
    </location>
</feature>
<proteinExistence type="inferred from homology"/>
<feature type="transmembrane region" description="Helical" evidence="10">
    <location>
        <begin position="233"/>
        <end position="250"/>
    </location>
</feature>
<evidence type="ECO:0000256" key="8">
    <source>
        <dbReference type="ARBA" id="ARBA00023136"/>
    </source>
</evidence>
<feature type="region of interest" description="Disordered" evidence="9">
    <location>
        <begin position="1"/>
        <end position="59"/>
    </location>
</feature>
<keyword evidence="7" id="KW-0406">Ion transport</keyword>
<evidence type="ECO:0000259" key="12">
    <source>
        <dbReference type="Pfam" id="PF16916"/>
    </source>
</evidence>
<evidence type="ECO:0000256" key="3">
    <source>
        <dbReference type="ARBA" id="ARBA00022448"/>
    </source>
</evidence>
<evidence type="ECO:0000313" key="13">
    <source>
        <dbReference type="EMBL" id="AUX36941.1"/>
    </source>
</evidence>
<evidence type="ECO:0000256" key="4">
    <source>
        <dbReference type="ARBA" id="ARBA00022692"/>
    </source>
</evidence>
<feature type="transmembrane region" description="Helical" evidence="10">
    <location>
        <begin position="66"/>
        <end position="86"/>
    </location>
</feature>
<organism evidence="13 14">
    <name type="scientific">Sorangium cellulosum</name>
    <name type="common">Polyangium cellulosum</name>
    <dbReference type="NCBI Taxonomy" id="56"/>
    <lineage>
        <taxon>Bacteria</taxon>
        <taxon>Pseudomonadati</taxon>
        <taxon>Myxococcota</taxon>
        <taxon>Polyangia</taxon>
        <taxon>Polyangiales</taxon>
        <taxon>Polyangiaceae</taxon>
        <taxon>Sorangium</taxon>
    </lineage>
</organism>
<comment type="similarity">
    <text evidence="2">Belongs to the cation diffusion facilitator (CDF) transporter (TC 2.A.4) family. SLC30A subfamily.</text>
</comment>
<dbReference type="Pfam" id="PF16916">
    <property type="entry name" value="ZT_dimer"/>
    <property type="match status" value="1"/>
</dbReference>
<feature type="compositionally biased region" description="Basic and acidic residues" evidence="9">
    <location>
        <begin position="34"/>
        <end position="59"/>
    </location>
</feature>
<feature type="transmembrane region" description="Helical" evidence="10">
    <location>
        <begin position="164"/>
        <end position="188"/>
    </location>
</feature>
<dbReference type="Proteomes" id="UP000295497">
    <property type="component" value="Chromosome"/>
</dbReference>
<evidence type="ECO:0000256" key="9">
    <source>
        <dbReference type="SAM" id="MobiDB-lite"/>
    </source>
</evidence>
<keyword evidence="4 10" id="KW-0812">Transmembrane</keyword>
<evidence type="ECO:0000256" key="1">
    <source>
        <dbReference type="ARBA" id="ARBA00004141"/>
    </source>
</evidence>
<evidence type="ECO:0000259" key="11">
    <source>
        <dbReference type="Pfam" id="PF01545"/>
    </source>
</evidence>
<feature type="domain" description="Cation efflux protein transmembrane" evidence="11">
    <location>
        <begin position="66"/>
        <end position="258"/>
    </location>
</feature>
<evidence type="ECO:0000313" key="14">
    <source>
        <dbReference type="Proteomes" id="UP000295497"/>
    </source>
</evidence>
<feature type="domain" description="Cation efflux protein cytoplasmic" evidence="12">
    <location>
        <begin position="264"/>
        <end position="336"/>
    </location>
</feature>
<evidence type="ECO:0000256" key="2">
    <source>
        <dbReference type="ARBA" id="ARBA00008873"/>
    </source>
</evidence>
<feature type="transmembrane region" description="Helical" evidence="10">
    <location>
        <begin position="133"/>
        <end position="152"/>
    </location>
</feature>
<dbReference type="AlphaFoldDB" id="A0A4P2R2Z7"/>
<keyword evidence="8 10" id="KW-0472">Membrane</keyword>
<keyword evidence="5" id="KW-0864">Zinc transport</keyword>
<sequence length="374" mass="39750">MGVPDDHGSGAHEHPRRGDAPRGELRAHGHHGASGHDHDHDHDHGHGGPRHHDHDHDHRRAPLRRLVAAFALTTSFLFVEAAVGWWSKSLALLADAGHMLADAAALGLAIIAQRIAAQARTRARTYGYRRAEVLAAFANGIALALTAIWIFIEAVHRWRAPQAVHAEALAVTAALGLIVNVVSALLLSTGERGHNINTRAALAHVLSDALGSVGAIAAGVLILAFGWTRADPVISAAIGTLVLWGGWRLVRDTSRVLMEGSPIEIDLAHVEDTIRSVPGVLDFHDLHVWSISDGFNVLTVHVVLAKGHHGTDVAAAVGRRLRERHALDHCTIQPEPLHEERLVTLRRPGAGAPRGDVPAGDPSGDVPAGDSSGT</sequence>
<dbReference type="Pfam" id="PF01545">
    <property type="entry name" value="Cation_efflux"/>
    <property type="match status" value="1"/>
</dbReference>
<dbReference type="InterPro" id="IPR002524">
    <property type="entry name" value="Cation_efflux"/>
</dbReference>